<sequence>MLACLFGRPPLPPILAPSPPPPPPTTQRQLPLLASDAAAAWLSSALSLVQSHLRPDLPLQPSHPTSDNATVPPRTSATSHRVAPNQAWQEPLQQPHLATSRSHLKDRCYPSQHHPSTTQLIYTMLVGA</sequence>
<reference evidence="2 3" key="1">
    <citation type="journal article" date="2014" name="Genome Announc.">
        <title>Genome sequence of the basidiomycetous fungus Pseudozyma aphidis DSM70725, an efficient producer of biosurfactant mannosylerythritol lipids.</title>
        <authorList>
            <person name="Lorenz S."/>
            <person name="Guenther M."/>
            <person name="Grumaz C."/>
            <person name="Rupp S."/>
            <person name="Zibek S."/>
            <person name="Sohn K."/>
        </authorList>
    </citation>
    <scope>NUCLEOTIDE SEQUENCE [LARGE SCALE GENOMIC DNA]</scope>
    <source>
        <strain evidence="3">ATCC 32657 / CBS 517.83 / DSM 70725 / JCM 10318 / NBRC 10182 / NRRL Y-7954 / St-0401</strain>
    </source>
</reference>
<feature type="compositionally biased region" description="Polar residues" evidence="1">
    <location>
        <begin position="86"/>
        <end position="101"/>
    </location>
</feature>
<comment type="caution">
    <text evidence="2">The sequence shown here is derived from an EMBL/GenBank/DDBJ whole genome shotgun (WGS) entry which is preliminary data.</text>
</comment>
<gene>
    <name evidence="2" type="ORF">PaG_02481</name>
</gene>
<feature type="region of interest" description="Disordered" evidence="1">
    <location>
        <begin position="55"/>
        <end position="113"/>
    </location>
</feature>
<dbReference type="EMBL" id="AWNI01000009">
    <property type="protein sequence ID" value="ETS62743.1"/>
    <property type="molecule type" value="Genomic_DNA"/>
</dbReference>
<dbReference type="Proteomes" id="UP000019462">
    <property type="component" value="Unassembled WGS sequence"/>
</dbReference>
<dbReference type="AlphaFoldDB" id="W3VM95"/>
<name>W3VM95_MOEAP</name>
<dbReference type="HOGENOM" id="CLU_1960508_0_0_1"/>
<evidence type="ECO:0000313" key="3">
    <source>
        <dbReference type="Proteomes" id="UP000019462"/>
    </source>
</evidence>
<organism evidence="2 3">
    <name type="scientific">Moesziomyces aphidis</name>
    <name type="common">Pseudozyma aphidis</name>
    <dbReference type="NCBI Taxonomy" id="84754"/>
    <lineage>
        <taxon>Eukaryota</taxon>
        <taxon>Fungi</taxon>
        <taxon>Dikarya</taxon>
        <taxon>Basidiomycota</taxon>
        <taxon>Ustilaginomycotina</taxon>
        <taxon>Ustilaginomycetes</taxon>
        <taxon>Ustilaginales</taxon>
        <taxon>Ustilaginaceae</taxon>
        <taxon>Moesziomyces</taxon>
    </lineage>
</organism>
<accession>W3VM95</accession>
<feature type="region of interest" description="Disordered" evidence="1">
    <location>
        <begin position="10"/>
        <end position="30"/>
    </location>
</feature>
<keyword evidence="3" id="KW-1185">Reference proteome</keyword>
<proteinExistence type="predicted"/>
<feature type="compositionally biased region" description="Pro residues" evidence="1">
    <location>
        <begin position="10"/>
        <end position="25"/>
    </location>
</feature>
<evidence type="ECO:0000313" key="2">
    <source>
        <dbReference type="EMBL" id="ETS62743.1"/>
    </source>
</evidence>
<evidence type="ECO:0000256" key="1">
    <source>
        <dbReference type="SAM" id="MobiDB-lite"/>
    </source>
</evidence>
<feature type="compositionally biased region" description="Polar residues" evidence="1">
    <location>
        <begin position="62"/>
        <end position="79"/>
    </location>
</feature>
<protein>
    <submittedName>
        <fullName evidence="2">Uncharacterized protein</fullName>
    </submittedName>
</protein>